<gene>
    <name evidence="3" type="ORF">NA57DRAFT_29427</name>
</gene>
<feature type="binding site" evidence="1">
    <location>
        <position position="600"/>
    </location>
    <ligand>
        <name>2-oxoglutarate</name>
        <dbReference type="ChEBI" id="CHEBI:16810"/>
    </ligand>
</feature>
<feature type="domain" description="Alpha-ketoglutarate-dependent dioxygenase AlkB-like" evidence="2">
    <location>
        <begin position="443"/>
        <end position="606"/>
    </location>
</feature>
<dbReference type="Gene3D" id="2.60.120.590">
    <property type="entry name" value="Alpha-ketoglutarate-dependent dioxygenase AlkB-like"/>
    <property type="match status" value="1"/>
</dbReference>
<protein>
    <recommendedName>
        <fullName evidence="2">Alpha-ketoglutarate-dependent dioxygenase AlkB-like domain-containing protein</fullName>
    </recommendedName>
</protein>
<keyword evidence="4" id="KW-1185">Reference proteome</keyword>
<evidence type="ECO:0000313" key="4">
    <source>
        <dbReference type="Proteomes" id="UP000799772"/>
    </source>
</evidence>
<reference evidence="3" key="1">
    <citation type="journal article" date="2020" name="Stud. Mycol.">
        <title>101 Dothideomycetes genomes: a test case for predicting lifestyles and emergence of pathogens.</title>
        <authorList>
            <person name="Haridas S."/>
            <person name="Albert R."/>
            <person name="Binder M."/>
            <person name="Bloem J."/>
            <person name="Labutti K."/>
            <person name="Salamov A."/>
            <person name="Andreopoulos B."/>
            <person name="Baker S."/>
            <person name="Barry K."/>
            <person name="Bills G."/>
            <person name="Bluhm B."/>
            <person name="Cannon C."/>
            <person name="Castanera R."/>
            <person name="Culley D."/>
            <person name="Daum C."/>
            <person name="Ezra D."/>
            <person name="Gonzalez J."/>
            <person name="Henrissat B."/>
            <person name="Kuo A."/>
            <person name="Liang C."/>
            <person name="Lipzen A."/>
            <person name="Lutzoni F."/>
            <person name="Magnuson J."/>
            <person name="Mondo S."/>
            <person name="Nolan M."/>
            <person name="Ohm R."/>
            <person name="Pangilinan J."/>
            <person name="Park H.-J."/>
            <person name="Ramirez L."/>
            <person name="Alfaro M."/>
            <person name="Sun H."/>
            <person name="Tritt A."/>
            <person name="Yoshinaga Y."/>
            <person name="Zwiers L.-H."/>
            <person name="Turgeon B."/>
            <person name="Goodwin S."/>
            <person name="Spatafora J."/>
            <person name="Crous P."/>
            <person name="Grigoriev I."/>
        </authorList>
    </citation>
    <scope>NUCLEOTIDE SEQUENCE</scope>
    <source>
        <strain evidence="3">CBS 133067</strain>
    </source>
</reference>
<dbReference type="InterPro" id="IPR027450">
    <property type="entry name" value="AlkB-like"/>
</dbReference>
<dbReference type="Proteomes" id="UP000799772">
    <property type="component" value="Unassembled WGS sequence"/>
</dbReference>
<dbReference type="GO" id="GO:0035516">
    <property type="term" value="F:broad specificity oxidative DNA demethylase activity"/>
    <property type="evidence" value="ECO:0007669"/>
    <property type="project" value="TreeGrafter"/>
</dbReference>
<dbReference type="AlphaFoldDB" id="A0A9P4MAY6"/>
<evidence type="ECO:0000256" key="1">
    <source>
        <dbReference type="PIRSR" id="PIRSR632852-1"/>
    </source>
</evidence>
<dbReference type="PANTHER" id="PTHR31573:SF4">
    <property type="entry name" value="FE2OG DIOXYGENASE DOMAIN-CONTAINING PROTEIN"/>
    <property type="match status" value="1"/>
</dbReference>
<dbReference type="GO" id="GO:0008198">
    <property type="term" value="F:ferrous iron binding"/>
    <property type="evidence" value="ECO:0007669"/>
    <property type="project" value="TreeGrafter"/>
</dbReference>
<organism evidence="3 4">
    <name type="scientific">Rhizodiscina lignyota</name>
    <dbReference type="NCBI Taxonomy" id="1504668"/>
    <lineage>
        <taxon>Eukaryota</taxon>
        <taxon>Fungi</taxon>
        <taxon>Dikarya</taxon>
        <taxon>Ascomycota</taxon>
        <taxon>Pezizomycotina</taxon>
        <taxon>Dothideomycetes</taxon>
        <taxon>Pleosporomycetidae</taxon>
        <taxon>Aulographales</taxon>
        <taxon>Rhizodiscinaceae</taxon>
        <taxon>Rhizodiscina</taxon>
    </lineage>
</organism>
<accession>A0A9P4MAY6</accession>
<dbReference type="SUPFAM" id="SSF51197">
    <property type="entry name" value="Clavaminate synthase-like"/>
    <property type="match status" value="1"/>
</dbReference>
<dbReference type="Pfam" id="PF13532">
    <property type="entry name" value="2OG-FeII_Oxy_2"/>
    <property type="match status" value="1"/>
</dbReference>
<evidence type="ECO:0000313" key="3">
    <source>
        <dbReference type="EMBL" id="KAF2103765.1"/>
    </source>
</evidence>
<dbReference type="PANTHER" id="PTHR31573">
    <property type="entry name" value="ALPHA-KETOGLUTARATE-DEPENDENT DIOXYGENASE ALKB HOMOLOG 2"/>
    <property type="match status" value="1"/>
</dbReference>
<dbReference type="GO" id="GO:0051747">
    <property type="term" value="F:cytosine C-5 DNA demethylase activity"/>
    <property type="evidence" value="ECO:0007669"/>
    <property type="project" value="TreeGrafter"/>
</dbReference>
<feature type="binding site" evidence="1">
    <location>
        <position position="470"/>
    </location>
    <ligand>
        <name>2-oxoglutarate</name>
        <dbReference type="ChEBI" id="CHEBI:16810"/>
    </ligand>
</feature>
<comment type="caution">
    <text evidence="3">The sequence shown here is derived from an EMBL/GenBank/DDBJ whole genome shotgun (WGS) entry which is preliminary data.</text>
</comment>
<dbReference type="EMBL" id="ML978121">
    <property type="protein sequence ID" value="KAF2103765.1"/>
    <property type="molecule type" value="Genomic_DNA"/>
</dbReference>
<dbReference type="InterPro" id="IPR032852">
    <property type="entry name" value="ALKBH2"/>
</dbReference>
<dbReference type="OrthoDB" id="2163491at2759"/>
<sequence>KPDPVGKPQVWADERQELCESLPYFRSYQGGCYANAPYVFGFMFDGGVTERDYTDSDVVIARAGGGRGEDAETGEVQVVKDQTDGTQAKSLQNNINNYNPVAIIAGAQNPTLRCKVQHTYNVLGWFKPTQIWHEKQPKTDIPLVRYRFEKLHPSQQSWWAPRGNPDPVELGQLDPPVSQCCSACCKESQQVYIQGWMCLSSTCEAFWKLSSGKEPAHEHLRYDPRFLKQKTVWPYTCEPTSLVPPLMQECDDDLLGHNFSRMAAMGAVCEKCGRCNSRIFWERWVCAAPGCDWTYPPQPAIIPANALVDFYRPFSTGFPGAADTVHPSIPSRSFFRYNYRIQLYIIPGCGFVAHLSPNRTALDSAGGPNDIFEELQHADIGLQRRTLSNSKVKGSRMSSFTMNFGMPYKFVAATSSMSFDDAPNGVLEAKTRMICASKLVIDDLLTEIAAEAGVANQEYEQFNECLALAYMEDQSINYHDDGEAGLGPTIATESYGAPGEMRLRMKAIHWNGVSKEGNLLMAEPKPGCKNYDRRLEMWKELEALKGAGRVDEVAPKASEFAKELKSKKQRKIADDAVKMHLGHGDIVIMHGDGVQKYYEHSVSHSGKLRFALTCRHIRAEHLKADEKPPYEVKLDTEEFDLGAVLGRV</sequence>
<feature type="binding site" evidence="1">
    <location>
        <position position="479"/>
    </location>
    <ligand>
        <name>2-oxoglutarate</name>
        <dbReference type="ChEBI" id="CHEBI:16810"/>
    </ligand>
</feature>
<proteinExistence type="predicted"/>
<feature type="non-terminal residue" evidence="3">
    <location>
        <position position="1"/>
    </location>
</feature>
<evidence type="ECO:0000259" key="2">
    <source>
        <dbReference type="Pfam" id="PF13532"/>
    </source>
</evidence>
<dbReference type="GO" id="GO:0006307">
    <property type="term" value="P:DNA alkylation repair"/>
    <property type="evidence" value="ECO:0007669"/>
    <property type="project" value="TreeGrafter"/>
</dbReference>
<dbReference type="InterPro" id="IPR037151">
    <property type="entry name" value="AlkB-like_sf"/>
</dbReference>
<name>A0A9P4MAY6_9PEZI</name>